<dbReference type="Gene3D" id="1.20.5.4770">
    <property type="match status" value="1"/>
</dbReference>
<dbReference type="Proteomes" id="UP000887458">
    <property type="component" value="Unassembled WGS sequence"/>
</dbReference>
<dbReference type="PANTHER" id="PTHR10634:SF149">
    <property type="entry name" value="AN1-TYPE DOMAIN-CONTAINING PROTEIN-RELATED"/>
    <property type="match status" value="1"/>
</dbReference>
<reference evidence="9 10" key="1">
    <citation type="journal article" date="2018" name="J. Allergy Clin. Immunol.">
        <title>High-quality assembly of Dermatophagoides pteronyssinus genome and transcriptome reveals a wide range of novel allergens.</title>
        <authorList>
            <person name="Liu X.Y."/>
            <person name="Yang K.Y."/>
            <person name="Wang M.Q."/>
            <person name="Kwok J.S."/>
            <person name="Zeng X."/>
            <person name="Yang Z."/>
            <person name="Xiao X.J."/>
            <person name="Lau C.P."/>
            <person name="Li Y."/>
            <person name="Huang Z.M."/>
            <person name="Ba J.G."/>
            <person name="Yim A.K."/>
            <person name="Ouyang C.Y."/>
            <person name="Ngai S.M."/>
            <person name="Chan T.F."/>
            <person name="Leung E.L."/>
            <person name="Liu L."/>
            <person name="Liu Z.G."/>
            <person name="Tsui S.K."/>
        </authorList>
    </citation>
    <scope>NUCLEOTIDE SEQUENCE [LARGE SCALE GENOMIC DNA]</scope>
    <source>
        <strain evidence="9">Derp</strain>
    </source>
</reference>
<feature type="domain" description="MAGE" evidence="6">
    <location>
        <begin position="233"/>
        <end position="292"/>
    </location>
</feature>
<dbReference type="SUPFAM" id="SSF118310">
    <property type="entry name" value="AN1-like Zinc finger"/>
    <property type="match status" value="1"/>
</dbReference>
<dbReference type="Pfam" id="PF01428">
    <property type="entry name" value="zf-AN1"/>
    <property type="match status" value="1"/>
</dbReference>
<dbReference type="InterPro" id="IPR002653">
    <property type="entry name" value="Znf_A20"/>
</dbReference>
<evidence type="ECO:0000259" key="6">
    <source>
        <dbReference type="PROSITE" id="PS50838"/>
    </source>
</evidence>
<protein>
    <submittedName>
        <fullName evidence="9">AN1-type zinc finger protein 6</fullName>
    </submittedName>
</protein>
<evidence type="ECO:0000256" key="3">
    <source>
        <dbReference type="ARBA" id="ARBA00022833"/>
    </source>
</evidence>
<dbReference type="Gene3D" id="4.10.1110.10">
    <property type="entry name" value="AN1-like Zinc finger"/>
    <property type="match status" value="1"/>
</dbReference>
<dbReference type="SMART" id="SM01373">
    <property type="entry name" value="MAGE"/>
    <property type="match status" value="1"/>
</dbReference>
<dbReference type="PROSITE" id="PS50838">
    <property type="entry name" value="MAGE"/>
    <property type="match status" value="1"/>
</dbReference>
<comment type="caution">
    <text evidence="9">The sequence shown here is derived from an EMBL/GenBank/DDBJ whole genome shotgun (WGS) entry which is preliminary data.</text>
</comment>
<sequence>MSSRSGRKRGTNRAIVDFDSVNDQPQTNNATGSNVNDESNNDFIAGTNVTETEVLISNCIRYILLNENLKLLIKQADINKHLGECFNLDRSKMNHLMRMVTKRLWKDFGMLLIEVEITPRSYLLYTIYEDDLLTITEKNNSDDDDISFDETLVPENIDDEEEANDDDLDFDDLTYEEVLDNSKRILMIIILSFILLEDEEKITENELFNGLKEIGLCIDHKYEIARDCCFKQNIKELITKEFVRKSYLKRTKISQTDTNLSPDYLYEWGIRSRFEFKRNDILDFIKNIYDGDEIHMNLLCGKIDNMEKQRELLIENTIRYCDDGQQSIANNNNQISNDIEMVEIVENVVNNNNNTLRRSQQSEHQLTRKIMNKKEQQHLATKIPKQCLNNDCMFYASEQFNGFCSTCWNKVEQQKLNQPSSLQKQQQRQRPKSKHEPNNQLRPFYSEIFRPTSRTTTFRSSSYERSKLSIAPKRSNIIIKSIRMELDIEQNKIGNLNLNSNSNDDEMKLLSAKQTAANNENSMEKFDIIKNSTIQLSLSDTNTDGSIGSCNNDNLQKKIKRKKDAEINNNSNNSKNRCQICTRNIQIIGFDCRCGGRFCIEHRLAKEHCCQFDYRQYGINELTKANPKIIGDKIRKI</sequence>
<dbReference type="InterPro" id="IPR050652">
    <property type="entry name" value="AN1_A20_ZnFinger"/>
</dbReference>
<feature type="region of interest" description="Disordered" evidence="5">
    <location>
        <begin position="418"/>
        <end position="444"/>
    </location>
</feature>
<keyword evidence="2 4" id="KW-0863">Zinc-finger</keyword>
<dbReference type="SMART" id="SM00259">
    <property type="entry name" value="ZnF_A20"/>
    <property type="match status" value="1"/>
</dbReference>
<evidence type="ECO:0000313" key="10">
    <source>
        <dbReference type="Proteomes" id="UP000887458"/>
    </source>
</evidence>
<dbReference type="SMART" id="SM00154">
    <property type="entry name" value="ZnF_AN1"/>
    <property type="match status" value="1"/>
</dbReference>
<dbReference type="InterPro" id="IPR000058">
    <property type="entry name" value="Znf_AN1"/>
</dbReference>
<dbReference type="EMBL" id="NJHN03000066">
    <property type="protein sequence ID" value="KAH9418114.1"/>
    <property type="molecule type" value="Genomic_DNA"/>
</dbReference>
<evidence type="ECO:0000313" key="9">
    <source>
        <dbReference type="EMBL" id="KAH9418114.1"/>
    </source>
</evidence>
<dbReference type="PROSITE" id="PS51039">
    <property type="entry name" value="ZF_AN1"/>
    <property type="match status" value="1"/>
</dbReference>
<keyword evidence="1" id="KW-0479">Metal-binding</keyword>
<evidence type="ECO:0000259" key="8">
    <source>
        <dbReference type="PROSITE" id="PS51039"/>
    </source>
</evidence>
<keyword evidence="3" id="KW-0862">Zinc</keyword>
<dbReference type="InterPro" id="IPR041899">
    <property type="entry name" value="MAGE_WH2"/>
</dbReference>
<evidence type="ECO:0000256" key="4">
    <source>
        <dbReference type="PROSITE-ProRule" id="PRU00449"/>
    </source>
</evidence>
<evidence type="ECO:0000259" key="7">
    <source>
        <dbReference type="PROSITE" id="PS51036"/>
    </source>
</evidence>
<evidence type="ECO:0000256" key="5">
    <source>
        <dbReference type="SAM" id="MobiDB-lite"/>
    </source>
</evidence>
<dbReference type="InterPro" id="IPR035896">
    <property type="entry name" value="AN1-like_Znf"/>
</dbReference>
<feature type="compositionally biased region" description="Polar residues" evidence="5">
    <location>
        <begin position="21"/>
        <end position="41"/>
    </location>
</feature>
<feature type="region of interest" description="Disordered" evidence="5">
    <location>
        <begin position="1"/>
        <end position="41"/>
    </location>
</feature>
<dbReference type="Gene3D" id="1.10.10.1210">
    <property type="entry name" value="MAGE homology domain, winged helix WH2 motif"/>
    <property type="match status" value="1"/>
</dbReference>
<reference evidence="9 10" key="2">
    <citation type="journal article" date="2022" name="Mol. Biol. Evol.">
        <title>Comparative Genomics Reveals Insights into the Divergent Evolution of Astigmatic Mites and Household Pest Adaptations.</title>
        <authorList>
            <person name="Xiong Q."/>
            <person name="Wan A.T."/>
            <person name="Liu X."/>
            <person name="Fung C.S."/>
            <person name="Xiao X."/>
            <person name="Malainual N."/>
            <person name="Hou J."/>
            <person name="Wang L."/>
            <person name="Wang M."/>
            <person name="Yang K.Y."/>
            <person name="Cui Y."/>
            <person name="Leung E.L."/>
            <person name="Nong W."/>
            <person name="Shin S.K."/>
            <person name="Au S.W."/>
            <person name="Jeong K.Y."/>
            <person name="Chew F.T."/>
            <person name="Hui J.H."/>
            <person name="Leung T.F."/>
            <person name="Tungtrongchitr A."/>
            <person name="Zhong N."/>
            <person name="Liu Z."/>
            <person name="Tsui S.K."/>
        </authorList>
    </citation>
    <scope>NUCLEOTIDE SEQUENCE [LARGE SCALE GENOMIC DNA]</scope>
    <source>
        <strain evidence="9">Derp</strain>
    </source>
</reference>
<dbReference type="PANTHER" id="PTHR10634">
    <property type="entry name" value="AN1-TYPE ZINC FINGER PROTEIN"/>
    <property type="match status" value="1"/>
</dbReference>
<keyword evidence="10" id="KW-1185">Reference proteome</keyword>
<dbReference type="Gene3D" id="1.10.10.1200">
    <property type="entry name" value="MAGE homology domain, winged helix WH1 motif"/>
    <property type="match status" value="1"/>
</dbReference>
<accession>A0ABQ8J697</accession>
<dbReference type="PROSITE" id="PS51036">
    <property type="entry name" value="ZF_A20"/>
    <property type="match status" value="1"/>
</dbReference>
<feature type="compositionally biased region" description="Basic residues" evidence="5">
    <location>
        <begin position="1"/>
        <end position="11"/>
    </location>
</feature>
<dbReference type="Pfam" id="PF01754">
    <property type="entry name" value="zf-A20"/>
    <property type="match status" value="1"/>
</dbReference>
<evidence type="ECO:0000256" key="2">
    <source>
        <dbReference type="ARBA" id="ARBA00022771"/>
    </source>
</evidence>
<evidence type="ECO:0000256" key="1">
    <source>
        <dbReference type="ARBA" id="ARBA00022723"/>
    </source>
</evidence>
<name>A0ABQ8J697_DERPT</name>
<feature type="domain" description="AN1-type" evidence="8">
    <location>
        <begin position="572"/>
        <end position="618"/>
    </location>
</feature>
<organism evidence="9 10">
    <name type="scientific">Dermatophagoides pteronyssinus</name>
    <name type="common">European house dust mite</name>
    <dbReference type="NCBI Taxonomy" id="6956"/>
    <lineage>
        <taxon>Eukaryota</taxon>
        <taxon>Metazoa</taxon>
        <taxon>Ecdysozoa</taxon>
        <taxon>Arthropoda</taxon>
        <taxon>Chelicerata</taxon>
        <taxon>Arachnida</taxon>
        <taxon>Acari</taxon>
        <taxon>Acariformes</taxon>
        <taxon>Sarcoptiformes</taxon>
        <taxon>Astigmata</taxon>
        <taxon>Psoroptidia</taxon>
        <taxon>Analgoidea</taxon>
        <taxon>Pyroglyphidae</taxon>
        <taxon>Dermatophagoidinae</taxon>
        <taxon>Dermatophagoides</taxon>
    </lineage>
</organism>
<feature type="domain" description="A20-type" evidence="7">
    <location>
        <begin position="381"/>
        <end position="416"/>
    </location>
</feature>
<gene>
    <name evidence="9" type="primary">ZFAND6_3</name>
    <name evidence="9" type="ORF">DERP_014076</name>
</gene>
<dbReference type="InterPro" id="IPR041898">
    <property type="entry name" value="MAGE_WH1"/>
</dbReference>
<dbReference type="InterPro" id="IPR002190">
    <property type="entry name" value="MHD_dom"/>
</dbReference>
<proteinExistence type="predicted"/>